<dbReference type="PANTHER" id="PTHR11014:SF140">
    <property type="entry name" value="IAA-AMINO ACID HYDROLASE ILR1-LIKE 3"/>
    <property type="match status" value="1"/>
</dbReference>
<evidence type="ECO:0000313" key="2">
    <source>
        <dbReference type="Proteomes" id="UP000436088"/>
    </source>
</evidence>
<evidence type="ECO:0000313" key="1">
    <source>
        <dbReference type="EMBL" id="KAE8680408.1"/>
    </source>
</evidence>
<accession>A0A6A2YM48</accession>
<keyword evidence="2" id="KW-1185">Reference proteome</keyword>
<dbReference type="SUPFAM" id="SSF53187">
    <property type="entry name" value="Zn-dependent exopeptidases"/>
    <property type="match status" value="1"/>
</dbReference>
<proteinExistence type="predicted"/>
<dbReference type="Proteomes" id="UP000436088">
    <property type="component" value="Unassembled WGS sequence"/>
</dbReference>
<gene>
    <name evidence="1" type="ORF">F3Y22_tig00111390pilonHSYRG00070</name>
</gene>
<dbReference type="InterPro" id="IPR036264">
    <property type="entry name" value="Bact_exopeptidase_dim_dom"/>
</dbReference>
<dbReference type="Gene3D" id="3.40.630.10">
    <property type="entry name" value="Zn peptidases"/>
    <property type="match status" value="1"/>
</dbReference>
<dbReference type="Pfam" id="PF01546">
    <property type="entry name" value="Peptidase_M20"/>
    <property type="match status" value="1"/>
</dbReference>
<dbReference type="PANTHER" id="PTHR11014">
    <property type="entry name" value="PEPTIDASE M20 FAMILY MEMBER"/>
    <property type="match status" value="1"/>
</dbReference>
<dbReference type="InterPro" id="IPR017439">
    <property type="entry name" value="Amidohydrolase"/>
</dbReference>
<comment type="caution">
    <text evidence="1">The sequence shown here is derived from an EMBL/GenBank/DDBJ whole genome shotgun (WGS) entry which is preliminary data.</text>
</comment>
<dbReference type="GO" id="GO:0016787">
    <property type="term" value="F:hydrolase activity"/>
    <property type="evidence" value="ECO:0007669"/>
    <property type="project" value="InterPro"/>
</dbReference>
<organism evidence="1 2">
    <name type="scientific">Hibiscus syriacus</name>
    <name type="common">Rose of Sharon</name>
    <dbReference type="NCBI Taxonomy" id="106335"/>
    <lineage>
        <taxon>Eukaryota</taxon>
        <taxon>Viridiplantae</taxon>
        <taxon>Streptophyta</taxon>
        <taxon>Embryophyta</taxon>
        <taxon>Tracheophyta</taxon>
        <taxon>Spermatophyta</taxon>
        <taxon>Magnoliopsida</taxon>
        <taxon>eudicotyledons</taxon>
        <taxon>Gunneridae</taxon>
        <taxon>Pentapetalae</taxon>
        <taxon>rosids</taxon>
        <taxon>malvids</taxon>
        <taxon>Malvales</taxon>
        <taxon>Malvaceae</taxon>
        <taxon>Malvoideae</taxon>
        <taxon>Hibiscus</taxon>
    </lineage>
</organism>
<protein>
    <submittedName>
        <fullName evidence="1">NAC domain class transcription factor, putative isoform 1</fullName>
    </submittedName>
</protein>
<dbReference type="EMBL" id="VEPZ02001326">
    <property type="protein sequence ID" value="KAE8680408.1"/>
    <property type="molecule type" value="Genomic_DNA"/>
</dbReference>
<sequence>MDALPLQELVEWEHKSKIDGKMHGCGHDAQTTMLLGAAKLLNHAKIGLRELSDYSSNLQKKGSIGLLSGPLLAATSIFEARIEGVGGHAAGPHSTVDPILAASFAILALQQLPLEKLILCTVRCCLLRTSEVDRRSM</sequence>
<name>A0A6A2YM48_HIBSY</name>
<reference evidence="1" key="1">
    <citation type="submission" date="2019-09" db="EMBL/GenBank/DDBJ databases">
        <title>Draft genome information of white flower Hibiscus syriacus.</title>
        <authorList>
            <person name="Kim Y.-M."/>
        </authorList>
    </citation>
    <scope>NUCLEOTIDE SEQUENCE [LARGE SCALE GENOMIC DNA]</scope>
    <source>
        <strain evidence="1">YM2019G1</strain>
    </source>
</reference>
<dbReference type="InterPro" id="IPR002933">
    <property type="entry name" value="Peptidase_M20"/>
</dbReference>
<dbReference type="AlphaFoldDB" id="A0A6A2YM48"/>
<dbReference type="Gene3D" id="3.30.70.360">
    <property type="match status" value="1"/>
</dbReference>
<dbReference type="SUPFAM" id="SSF55031">
    <property type="entry name" value="Bacterial exopeptidase dimerisation domain"/>
    <property type="match status" value="1"/>
</dbReference>